<feature type="compositionally biased region" description="Low complexity" evidence="1">
    <location>
        <begin position="71"/>
        <end position="81"/>
    </location>
</feature>
<feature type="compositionally biased region" description="Basic and acidic residues" evidence="1">
    <location>
        <begin position="56"/>
        <end position="69"/>
    </location>
</feature>
<feature type="region of interest" description="Disordered" evidence="1">
    <location>
        <begin position="49"/>
        <end position="86"/>
    </location>
</feature>
<dbReference type="EMBL" id="CP066023">
    <property type="protein sequence ID" value="QQB83779.1"/>
    <property type="molecule type" value="Genomic_DNA"/>
</dbReference>
<proteinExistence type="predicted"/>
<dbReference type="RefSeq" id="WP_197915311.1">
    <property type="nucleotide sequence ID" value="NZ_CP065628.1"/>
</dbReference>
<reference evidence="4 5" key="1">
    <citation type="submission" date="2020-12" db="EMBL/GenBank/DDBJ databases">
        <title>FDA dAtabase for Regulatory Grade micrObial Sequences (FDA-ARGOS): Supporting development and validation of Infectious Disease Dx tests.</title>
        <authorList>
            <person name="Sproer C."/>
            <person name="Gronow S."/>
            <person name="Severitt S."/>
            <person name="Schroder I."/>
            <person name="Tallon L."/>
            <person name="Sadzewicz L."/>
            <person name="Zhao X."/>
            <person name="Boylan J."/>
            <person name="Ott S."/>
            <person name="Bowen H."/>
            <person name="Vavikolanu K."/>
            <person name="Mehta A."/>
            <person name="Aluvathingal J."/>
            <person name="Nadendla S."/>
            <person name="Lowell S."/>
            <person name="Myers T."/>
            <person name="Yan Y."/>
            <person name="Sichtig H."/>
        </authorList>
    </citation>
    <scope>NUCLEOTIDE SEQUENCE [LARGE SCALE GENOMIC DNA]</scope>
    <source>
        <strain evidence="2 4">FDAARGOS_938</strain>
        <strain evidence="3 5">FDAARGOS_991</strain>
    </source>
</reference>
<evidence type="ECO:0000313" key="5">
    <source>
        <dbReference type="Proteomes" id="UP000595198"/>
    </source>
</evidence>
<dbReference type="Proteomes" id="UP000594774">
    <property type="component" value="Chromosome"/>
</dbReference>
<sequence>MKVRVVEPFTWSHVGGFFRAYLRPGVVEIDDEDARLLLERGLVVEPDAVPPARRAARVDAPVERQREPEASAEPEPAGDAPQRPRKAAALDAWRAYATAKGVDPKGMTKAELIAAVG</sequence>
<accession>A0AB37GJ57</accession>
<organism evidence="2 4">
    <name type="scientific">Corynebacterium amycolatum</name>
    <dbReference type="NCBI Taxonomy" id="43765"/>
    <lineage>
        <taxon>Bacteria</taxon>
        <taxon>Bacillati</taxon>
        <taxon>Actinomycetota</taxon>
        <taxon>Actinomycetes</taxon>
        <taxon>Mycobacteriales</taxon>
        <taxon>Corynebacteriaceae</taxon>
        <taxon>Corynebacterium</taxon>
    </lineage>
</organism>
<protein>
    <submittedName>
        <fullName evidence="2">Uncharacterized protein</fullName>
    </submittedName>
</protein>
<gene>
    <name evidence="2" type="ORF">I6G95_05695</name>
    <name evidence="3" type="ORF">I6H48_06265</name>
</gene>
<dbReference type="Proteomes" id="UP000595198">
    <property type="component" value="Chromosome"/>
</dbReference>
<evidence type="ECO:0000256" key="1">
    <source>
        <dbReference type="SAM" id="MobiDB-lite"/>
    </source>
</evidence>
<dbReference type="AlphaFoldDB" id="A0AB37GJ57"/>
<evidence type="ECO:0000313" key="2">
    <source>
        <dbReference type="EMBL" id="QPR31902.1"/>
    </source>
</evidence>
<keyword evidence="5" id="KW-1185">Reference proteome</keyword>
<evidence type="ECO:0000313" key="3">
    <source>
        <dbReference type="EMBL" id="QQB83779.1"/>
    </source>
</evidence>
<name>A0AB37GJ57_CORAY</name>
<dbReference type="EMBL" id="CP065628">
    <property type="protein sequence ID" value="QPR31902.1"/>
    <property type="molecule type" value="Genomic_DNA"/>
</dbReference>
<evidence type="ECO:0000313" key="4">
    <source>
        <dbReference type="Proteomes" id="UP000594774"/>
    </source>
</evidence>